<organism evidence="1 2">
    <name type="scientific">Luteipulveratus flavus</name>
    <dbReference type="NCBI Taxonomy" id="3031728"/>
    <lineage>
        <taxon>Bacteria</taxon>
        <taxon>Bacillati</taxon>
        <taxon>Actinomycetota</taxon>
        <taxon>Actinomycetes</taxon>
        <taxon>Micrococcales</taxon>
        <taxon>Dermacoccaceae</taxon>
        <taxon>Luteipulveratus</taxon>
    </lineage>
</organism>
<proteinExistence type="predicted"/>
<dbReference type="Proteomes" id="UP001528912">
    <property type="component" value="Unassembled WGS sequence"/>
</dbReference>
<comment type="caution">
    <text evidence="1">The sequence shown here is derived from an EMBL/GenBank/DDBJ whole genome shotgun (WGS) entry which is preliminary data.</text>
</comment>
<accession>A0ABT6CBJ1</accession>
<name>A0ABT6CBJ1_9MICO</name>
<gene>
    <name evidence="1" type="ORF">P4R38_18610</name>
</gene>
<evidence type="ECO:0000313" key="1">
    <source>
        <dbReference type="EMBL" id="MDF8266268.1"/>
    </source>
</evidence>
<dbReference type="EMBL" id="JAROAV010000052">
    <property type="protein sequence ID" value="MDF8266268.1"/>
    <property type="molecule type" value="Genomic_DNA"/>
</dbReference>
<keyword evidence="2" id="KW-1185">Reference proteome</keyword>
<sequence>MDQLTEPAAGLVWHYTDGPGLLAIVQSHTLWCTASPFLNDAGEVTLGARTLHQELERRIRTDSRYEALLPLLDDTQWTRPDDPGEGPSPATCFILSAAQEGDLLVMWRLYGGGGESYAVGLDPQAPLSVLGGSQADPHDIRVQHRPWRPVRYGEDDQRALVDAVFDELPEEMSDAADGGVIRPRDAGAMDALGQLRDDLEAALMLIKHPGFVDERETRYCVGIHHWLDEAALPPGVVRHRATAYGMAPYLVLTGAGEQGTPIVSTTAPLPIRALAISPSPNGRAATDSARELLASYGYDVPVVRSHIPYRE</sequence>
<reference evidence="1 2" key="1">
    <citation type="submission" date="2023-03" db="EMBL/GenBank/DDBJ databases">
        <title>YIM 133296 draft genome.</title>
        <authorList>
            <person name="Xiong L."/>
        </authorList>
    </citation>
    <scope>NUCLEOTIDE SEQUENCE [LARGE SCALE GENOMIC DNA]</scope>
    <source>
        <strain evidence="1 2">YIM 133296</strain>
    </source>
</reference>
<protein>
    <submittedName>
        <fullName evidence="1">DUF2971 domain-containing protein</fullName>
    </submittedName>
</protein>
<dbReference type="RefSeq" id="WP_277193460.1">
    <property type="nucleotide sequence ID" value="NZ_JAROAV010000052.1"/>
</dbReference>
<evidence type="ECO:0000313" key="2">
    <source>
        <dbReference type="Proteomes" id="UP001528912"/>
    </source>
</evidence>